<dbReference type="PROSITE" id="PS00330">
    <property type="entry name" value="HEMOLYSIN_CALCIUM"/>
    <property type="match status" value="2"/>
</dbReference>
<feature type="chain" id="PRO_5010291144" evidence="4">
    <location>
        <begin position="23"/>
        <end position="500"/>
    </location>
</feature>
<evidence type="ECO:0000313" key="6">
    <source>
        <dbReference type="Proteomes" id="UP000180253"/>
    </source>
</evidence>
<dbReference type="PANTHER" id="PTHR38340:SF1">
    <property type="entry name" value="S-LAYER PROTEIN"/>
    <property type="match status" value="1"/>
</dbReference>
<evidence type="ECO:0000313" key="5">
    <source>
        <dbReference type="EMBL" id="OHU94016.1"/>
    </source>
</evidence>
<accession>A0A1S1N2W2</accession>
<dbReference type="Pfam" id="PF00353">
    <property type="entry name" value="HemolysinCabind"/>
    <property type="match status" value="5"/>
</dbReference>
<comment type="caution">
    <text evidence="5">The sequence shown here is derived from an EMBL/GenBank/DDBJ whole genome shotgun (WGS) entry which is preliminary data.</text>
</comment>
<dbReference type="Gene3D" id="2.150.10.10">
    <property type="entry name" value="Serralysin-like metalloprotease, C-terminal"/>
    <property type="match status" value="2"/>
</dbReference>
<dbReference type="InterPro" id="IPR001343">
    <property type="entry name" value="Hemolysn_Ca-bd"/>
</dbReference>
<evidence type="ECO:0000256" key="3">
    <source>
        <dbReference type="ARBA" id="ARBA00022837"/>
    </source>
</evidence>
<dbReference type="Proteomes" id="UP000180253">
    <property type="component" value="Unassembled WGS sequence"/>
</dbReference>
<dbReference type="PANTHER" id="PTHR38340">
    <property type="entry name" value="S-LAYER PROTEIN"/>
    <property type="match status" value="1"/>
</dbReference>
<dbReference type="SUPFAM" id="SSF51120">
    <property type="entry name" value="beta-Roll"/>
    <property type="match status" value="2"/>
</dbReference>
<keyword evidence="3" id="KW-0106">Calcium</keyword>
<dbReference type="GO" id="GO:0005509">
    <property type="term" value="F:calcium ion binding"/>
    <property type="evidence" value="ECO:0007669"/>
    <property type="project" value="InterPro"/>
</dbReference>
<gene>
    <name evidence="5" type="ORF">BIW53_17505</name>
</gene>
<dbReference type="GO" id="GO:0005576">
    <property type="term" value="C:extracellular region"/>
    <property type="evidence" value="ECO:0007669"/>
    <property type="project" value="UniProtKB-SubCell"/>
</dbReference>
<dbReference type="InterPro" id="IPR018511">
    <property type="entry name" value="Hemolysin-typ_Ca-bd_CS"/>
</dbReference>
<name>A0A1S1N2W2_9GAMM</name>
<dbReference type="AlphaFoldDB" id="A0A1S1N2W2"/>
<keyword evidence="4" id="KW-0732">Signal</keyword>
<dbReference type="InterPro" id="IPR050557">
    <property type="entry name" value="RTX_toxin/Mannuronan_C5-epim"/>
</dbReference>
<dbReference type="STRING" id="327939.BIW53_17505"/>
<sequence length="500" mass="53507">MVFKLNSLCLALSLGLSNYAAASCNGIGDGATVSLEGISLRILGSAESESFSLTSSQDTLTVTRTANGNTSCDTFYLSQVRLIEARLGAGHDSFGAKDIAVMQYVYGENGDDIITTGSQQDRVYGGAGDDTIFGSGGNDTLWGEDGKDMIHGGYGNDHITGGNGHDQLFGDHNDDVISGDNGGDLLMGGQGRDLLIGGNDNDYLGGGCRLANANNGYIYEQSGCNSNNDGDDTLYGGSGDDVLSGDQGNDTLYGDDGDDYLAGNRGREDRLHGGNGNDALFEVGDGDVVNTSKWHKAWGNSGDDILFTYLENSVQEGGSGNDVIITSSTEFDAKIEGGKNADYIWTADMFPQGSCGSGDDKGVLFLNSCEGITWVDDYQGLLTKVAKKSNFSNPYYKAANSVVTMPGSYTGLNNGWRSYSVRPTALFDIVSSSVFKRWLDDQATKPYSYYEWRVDYNVSNSGIYGTYVNCMENNIAYMCKMILQQEETCYNQTGSIVKCQ</sequence>
<evidence type="ECO:0000256" key="4">
    <source>
        <dbReference type="SAM" id="SignalP"/>
    </source>
</evidence>
<dbReference type="PROSITE" id="PS51257">
    <property type="entry name" value="PROKAR_LIPOPROTEIN"/>
    <property type="match status" value="1"/>
</dbReference>
<comment type="subcellular location">
    <subcellularLocation>
        <location evidence="1">Secreted</location>
    </subcellularLocation>
</comment>
<evidence type="ECO:0000256" key="1">
    <source>
        <dbReference type="ARBA" id="ARBA00004613"/>
    </source>
</evidence>
<dbReference type="RefSeq" id="WP_070993308.1">
    <property type="nucleotide sequence ID" value="NZ_MNAN01000035.1"/>
</dbReference>
<protein>
    <submittedName>
        <fullName evidence="5">Sodium:calcium exchanger</fullName>
    </submittedName>
</protein>
<evidence type="ECO:0000256" key="2">
    <source>
        <dbReference type="ARBA" id="ARBA00022525"/>
    </source>
</evidence>
<proteinExistence type="predicted"/>
<keyword evidence="2" id="KW-0964">Secreted</keyword>
<reference evidence="5 6" key="1">
    <citation type="submission" date="2016-10" db="EMBL/GenBank/DDBJ databases">
        <title>Pseudoalteromonas amylolytica sp. nov., isolated from the surface seawater.</title>
        <authorList>
            <person name="Wu Y.-H."/>
            <person name="Cheng H."/>
            <person name="Jin X.-B."/>
            <person name="Wang C.-S."/>
            <person name="Xu X.-W."/>
        </authorList>
    </citation>
    <scope>NUCLEOTIDE SEQUENCE [LARGE SCALE GENOMIC DNA]</scope>
    <source>
        <strain evidence="5 6">JCM 12483</strain>
    </source>
</reference>
<dbReference type="OrthoDB" id="6278432at2"/>
<dbReference type="EMBL" id="MNAN01000035">
    <property type="protein sequence ID" value="OHU94016.1"/>
    <property type="molecule type" value="Genomic_DNA"/>
</dbReference>
<keyword evidence="6" id="KW-1185">Reference proteome</keyword>
<organism evidence="5 6">
    <name type="scientific">Pseudoalteromonas byunsanensis</name>
    <dbReference type="NCBI Taxonomy" id="327939"/>
    <lineage>
        <taxon>Bacteria</taxon>
        <taxon>Pseudomonadati</taxon>
        <taxon>Pseudomonadota</taxon>
        <taxon>Gammaproteobacteria</taxon>
        <taxon>Alteromonadales</taxon>
        <taxon>Pseudoalteromonadaceae</taxon>
        <taxon>Pseudoalteromonas</taxon>
    </lineage>
</organism>
<feature type="signal peptide" evidence="4">
    <location>
        <begin position="1"/>
        <end position="22"/>
    </location>
</feature>
<dbReference type="PRINTS" id="PR00313">
    <property type="entry name" value="CABNDNGRPT"/>
</dbReference>
<dbReference type="InterPro" id="IPR011049">
    <property type="entry name" value="Serralysin-like_metalloprot_C"/>
</dbReference>